<reference evidence="7" key="1">
    <citation type="submission" date="2024-05" db="EMBL/GenBank/DDBJ databases">
        <title>Isolation and characterization of Sporomusa carbonis sp. nov., a carboxydotrophic hydrogenogen in the genus of Sporomusa isolated from a charcoal burning pile.</title>
        <authorList>
            <person name="Boeer T."/>
            <person name="Rosenbaum F."/>
            <person name="Eysell L."/>
            <person name="Mueller V."/>
            <person name="Daniel R."/>
            <person name="Poehlein A."/>
        </authorList>
    </citation>
    <scope>NUCLEOTIDE SEQUENCE [LARGE SCALE GENOMIC DNA]</scope>
    <source>
        <strain evidence="7">DSM 3132</strain>
    </source>
</reference>
<evidence type="ECO:0000313" key="8">
    <source>
        <dbReference type="Proteomes" id="UP000216052"/>
    </source>
</evidence>
<feature type="transmembrane region" description="Helical" evidence="6">
    <location>
        <begin position="288"/>
        <end position="308"/>
    </location>
</feature>
<evidence type="ECO:0008006" key="9">
    <source>
        <dbReference type="Google" id="ProtNLM"/>
    </source>
</evidence>
<sequence>MLTAYKSTDDRLQAVDVASALPEGTWLQVVKPAAEEIAYLSTTAKVPEKFFRFAFEVDSCPRIMVGDRCILIIINVPVARSADQYDTIPLSIILTPEHTITVSQEPTQIIPEGGDREFNTRRRSRFFFQILNHAGTIFLRHIYHIRQRTEEIEIYLRKSTNNREVFQLLNLEKGLMYFTAALRANTIVLESILRLRSNQQLRHLLPMHEEDEDIIENVIIENKRALELVQTYSDILSSMMDAFSSVISNNLNYVMRFLAAVTILLSIPTMISSFWSMSLVVPLQGTEIGFWTVILVSFLASSLAGIILKKKRML</sequence>
<proteinExistence type="inferred from homology"/>
<evidence type="ECO:0000313" key="7">
    <source>
        <dbReference type="EMBL" id="XFO71771.1"/>
    </source>
</evidence>
<dbReference type="SUPFAM" id="SSF143865">
    <property type="entry name" value="CorA soluble domain-like"/>
    <property type="match status" value="1"/>
</dbReference>
<dbReference type="InterPro" id="IPR045861">
    <property type="entry name" value="CorA_cytoplasmic_dom"/>
</dbReference>
<dbReference type="Proteomes" id="UP000216052">
    <property type="component" value="Chromosome"/>
</dbReference>
<dbReference type="PANTHER" id="PTHR47891:SF2">
    <property type="entry name" value="MAGNESIUM AND COBALT TRANSPORTER"/>
    <property type="match status" value="1"/>
</dbReference>
<dbReference type="Pfam" id="PF01544">
    <property type="entry name" value="CorA"/>
    <property type="match status" value="1"/>
</dbReference>
<gene>
    <name evidence="7" type="ORF">SPACI_018080</name>
</gene>
<accession>A0ABZ3J1I7</accession>
<dbReference type="RefSeq" id="WP_093794448.1">
    <property type="nucleotide sequence ID" value="NZ_CP155571.1"/>
</dbReference>
<name>A0ABZ3J1I7_SPOA4</name>
<dbReference type="InterPro" id="IPR045863">
    <property type="entry name" value="CorA_TM1_TM2"/>
</dbReference>
<evidence type="ECO:0000256" key="3">
    <source>
        <dbReference type="ARBA" id="ARBA00022692"/>
    </source>
</evidence>
<evidence type="ECO:0000256" key="1">
    <source>
        <dbReference type="ARBA" id="ARBA00004141"/>
    </source>
</evidence>
<organism evidence="7 8">
    <name type="scientific">Sporomusa acidovorans (strain ATCC 49682 / DSM 3132 / Mol)</name>
    <dbReference type="NCBI Taxonomy" id="1123286"/>
    <lineage>
        <taxon>Bacteria</taxon>
        <taxon>Bacillati</taxon>
        <taxon>Bacillota</taxon>
        <taxon>Negativicutes</taxon>
        <taxon>Selenomonadales</taxon>
        <taxon>Sporomusaceae</taxon>
        <taxon>Sporomusa</taxon>
    </lineage>
</organism>
<comment type="similarity">
    <text evidence="2">Belongs to the CorA metal ion transporter (MIT) (TC 1.A.35) family.</text>
</comment>
<evidence type="ECO:0000256" key="2">
    <source>
        <dbReference type="ARBA" id="ARBA00009765"/>
    </source>
</evidence>
<keyword evidence="4 6" id="KW-1133">Transmembrane helix</keyword>
<dbReference type="PANTHER" id="PTHR47891">
    <property type="entry name" value="TRANSPORTER-RELATED"/>
    <property type="match status" value="1"/>
</dbReference>
<protein>
    <recommendedName>
        <fullName evidence="9">CorA-like Mg2+ transporter protein</fullName>
    </recommendedName>
</protein>
<dbReference type="EMBL" id="CP155571">
    <property type="protein sequence ID" value="XFO71771.1"/>
    <property type="molecule type" value="Genomic_DNA"/>
</dbReference>
<comment type="subcellular location">
    <subcellularLocation>
        <location evidence="1">Membrane</location>
        <topology evidence="1">Multi-pass membrane protein</topology>
    </subcellularLocation>
</comment>
<dbReference type="Gene3D" id="1.20.58.340">
    <property type="entry name" value="Magnesium transport protein CorA, transmembrane region"/>
    <property type="match status" value="1"/>
</dbReference>
<dbReference type="SUPFAM" id="SSF144083">
    <property type="entry name" value="Magnesium transport protein CorA, transmembrane region"/>
    <property type="match status" value="1"/>
</dbReference>
<feature type="transmembrane region" description="Helical" evidence="6">
    <location>
        <begin position="257"/>
        <end position="276"/>
    </location>
</feature>
<dbReference type="InterPro" id="IPR002523">
    <property type="entry name" value="MgTranspt_CorA/ZnTranspt_ZntB"/>
</dbReference>
<evidence type="ECO:0000256" key="5">
    <source>
        <dbReference type="ARBA" id="ARBA00023136"/>
    </source>
</evidence>
<dbReference type="CDD" id="cd12827">
    <property type="entry name" value="EcCorA_ZntB-like_u2"/>
    <property type="match status" value="1"/>
</dbReference>
<dbReference type="InterPro" id="IPR047199">
    <property type="entry name" value="CorA-like"/>
</dbReference>
<keyword evidence="5 6" id="KW-0472">Membrane</keyword>
<keyword evidence="3 6" id="KW-0812">Transmembrane</keyword>
<evidence type="ECO:0000256" key="6">
    <source>
        <dbReference type="SAM" id="Phobius"/>
    </source>
</evidence>
<dbReference type="Gene3D" id="3.30.460.20">
    <property type="entry name" value="CorA soluble domain-like"/>
    <property type="match status" value="1"/>
</dbReference>
<evidence type="ECO:0000256" key="4">
    <source>
        <dbReference type="ARBA" id="ARBA00022989"/>
    </source>
</evidence>
<keyword evidence="8" id="KW-1185">Reference proteome</keyword>